<proteinExistence type="predicted"/>
<keyword evidence="3" id="KW-1185">Reference proteome</keyword>
<dbReference type="Proteomes" id="UP000603904">
    <property type="component" value="Unassembled WGS sequence"/>
</dbReference>
<accession>A0ABQ4FUV2</accession>
<dbReference type="Pfam" id="PF08818">
    <property type="entry name" value="DUF1801"/>
    <property type="match status" value="1"/>
</dbReference>
<organism evidence="2 3">
    <name type="scientific">Microbispora corallina</name>
    <dbReference type="NCBI Taxonomy" id="83302"/>
    <lineage>
        <taxon>Bacteria</taxon>
        <taxon>Bacillati</taxon>
        <taxon>Actinomycetota</taxon>
        <taxon>Actinomycetes</taxon>
        <taxon>Streptosporangiales</taxon>
        <taxon>Streptosporangiaceae</taxon>
        <taxon>Microbispora</taxon>
    </lineage>
</organism>
<feature type="domain" description="YdhG-like" evidence="1">
    <location>
        <begin position="18"/>
        <end position="111"/>
    </location>
</feature>
<evidence type="ECO:0000313" key="2">
    <source>
        <dbReference type="EMBL" id="GIH38587.1"/>
    </source>
</evidence>
<evidence type="ECO:0000313" key="3">
    <source>
        <dbReference type="Proteomes" id="UP000603904"/>
    </source>
</evidence>
<name>A0ABQ4FUV2_9ACTN</name>
<dbReference type="InterPro" id="IPR014922">
    <property type="entry name" value="YdhG-like"/>
</dbReference>
<gene>
    <name evidence="2" type="ORF">Mco01_15870</name>
</gene>
<protein>
    <recommendedName>
        <fullName evidence="1">YdhG-like domain-containing protein</fullName>
    </recommendedName>
</protein>
<evidence type="ECO:0000259" key="1">
    <source>
        <dbReference type="Pfam" id="PF08818"/>
    </source>
</evidence>
<dbReference type="Gene3D" id="3.90.1150.200">
    <property type="match status" value="1"/>
</dbReference>
<dbReference type="RefSeq" id="WP_204056222.1">
    <property type="nucleotide sequence ID" value="NZ_BAAAGP010000002.1"/>
</dbReference>
<dbReference type="EMBL" id="BOOC01000005">
    <property type="protein sequence ID" value="GIH38587.1"/>
    <property type="molecule type" value="Genomic_DNA"/>
</dbReference>
<sequence length="118" mass="12922">MPSDEVDEFVRSTLPEHHRSVVAALRDLMRESAPEAAEVISRGSPAWKGDKILAIISHSRTHVTFAFARGAEFDDGHGLLEGVGKTTRHVKIKNLGALDRDALRDYIRQAVAFDSGTA</sequence>
<reference evidence="2 3" key="1">
    <citation type="submission" date="2021-01" db="EMBL/GenBank/DDBJ databases">
        <title>Whole genome shotgun sequence of Microbispora corallina NBRC 16416.</title>
        <authorList>
            <person name="Komaki H."/>
            <person name="Tamura T."/>
        </authorList>
    </citation>
    <scope>NUCLEOTIDE SEQUENCE [LARGE SCALE GENOMIC DNA]</scope>
    <source>
        <strain evidence="2 3">NBRC 16416</strain>
    </source>
</reference>
<dbReference type="SUPFAM" id="SSF159888">
    <property type="entry name" value="YdhG-like"/>
    <property type="match status" value="1"/>
</dbReference>
<comment type="caution">
    <text evidence="2">The sequence shown here is derived from an EMBL/GenBank/DDBJ whole genome shotgun (WGS) entry which is preliminary data.</text>
</comment>